<feature type="domain" description="HTH cro/C1-type" evidence="1">
    <location>
        <begin position="8"/>
        <end position="62"/>
    </location>
</feature>
<dbReference type="RefSeq" id="WP_377200093.1">
    <property type="nucleotide sequence ID" value="NZ_JBHUHF010000001.1"/>
</dbReference>
<dbReference type="Pfam" id="PF01381">
    <property type="entry name" value="HTH_3"/>
    <property type="match status" value="1"/>
</dbReference>
<dbReference type="CDD" id="cd00093">
    <property type="entry name" value="HTH_XRE"/>
    <property type="match status" value="1"/>
</dbReference>
<dbReference type="InterPro" id="IPR001387">
    <property type="entry name" value="Cro/C1-type_HTH"/>
</dbReference>
<dbReference type="SUPFAM" id="SSF47413">
    <property type="entry name" value="lambda repressor-like DNA-binding domains"/>
    <property type="match status" value="1"/>
</dbReference>
<dbReference type="PROSITE" id="PS50943">
    <property type="entry name" value="HTH_CROC1"/>
    <property type="match status" value="1"/>
</dbReference>
<dbReference type="EMBL" id="JBHUHF010000001">
    <property type="protein sequence ID" value="MFD2028403.1"/>
    <property type="molecule type" value="Genomic_DNA"/>
</dbReference>
<evidence type="ECO:0000313" key="3">
    <source>
        <dbReference type="Proteomes" id="UP001597338"/>
    </source>
</evidence>
<evidence type="ECO:0000259" key="1">
    <source>
        <dbReference type="PROSITE" id="PS50943"/>
    </source>
</evidence>
<keyword evidence="3" id="KW-1185">Reference proteome</keyword>
<dbReference type="SMART" id="SM00530">
    <property type="entry name" value="HTH_XRE"/>
    <property type="match status" value="1"/>
</dbReference>
<name>A0ABW4VFH7_9MICO</name>
<protein>
    <submittedName>
        <fullName evidence="2">Helix-turn-helix domain-containing protein</fullName>
    </submittedName>
</protein>
<dbReference type="Gene3D" id="1.25.40.10">
    <property type="entry name" value="Tetratricopeptide repeat domain"/>
    <property type="match status" value="1"/>
</dbReference>
<organism evidence="2 3">
    <name type="scientific">Promicromonospora aerolata</name>
    <dbReference type="NCBI Taxonomy" id="195749"/>
    <lineage>
        <taxon>Bacteria</taxon>
        <taxon>Bacillati</taxon>
        <taxon>Actinomycetota</taxon>
        <taxon>Actinomycetes</taxon>
        <taxon>Micrococcales</taxon>
        <taxon>Promicromonosporaceae</taxon>
        <taxon>Promicromonospora</taxon>
    </lineage>
</organism>
<comment type="caution">
    <text evidence="2">The sequence shown here is derived from an EMBL/GenBank/DDBJ whole genome shotgun (WGS) entry which is preliminary data.</text>
</comment>
<dbReference type="Proteomes" id="UP001597338">
    <property type="component" value="Unassembled WGS sequence"/>
</dbReference>
<accession>A0ABW4VFH7</accession>
<dbReference type="InterPro" id="IPR010982">
    <property type="entry name" value="Lambda_DNA-bd_dom_sf"/>
</dbReference>
<gene>
    <name evidence="2" type="ORF">ACFSL2_23125</name>
</gene>
<evidence type="ECO:0000313" key="2">
    <source>
        <dbReference type="EMBL" id="MFD2028403.1"/>
    </source>
</evidence>
<reference evidence="3" key="1">
    <citation type="journal article" date="2019" name="Int. J. Syst. Evol. Microbiol.">
        <title>The Global Catalogue of Microorganisms (GCM) 10K type strain sequencing project: providing services to taxonomists for standard genome sequencing and annotation.</title>
        <authorList>
            <consortium name="The Broad Institute Genomics Platform"/>
            <consortium name="The Broad Institute Genome Sequencing Center for Infectious Disease"/>
            <person name="Wu L."/>
            <person name="Ma J."/>
        </authorList>
    </citation>
    <scope>NUCLEOTIDE SEQUENCE [LARGE SCALE GENOMIC DNA]</scope>
    <source>
        <strain evidence="3">CCM 7043</strain>
    </source>
</reference>
<sequence>MGNRRSRLAERRRALGLTQEVLAARCDVERTTVARWETGFMEPGLWVRARLAEALQVTLQDLETLLAPGPGKEPAIIEVLPDGQERKEARLLLGQLASIAMAPEQSADPAWAEPVDRLTASAPSRIGMVDVEHVQALTVAMRAVDYAHGGGACRDAISAQVRWSQQLLAADATDETRRHLLIALADLHNLAGWASFDVGMFSTARRHFARALEQARHAGDDSLAANILYRLGRLHLHRDLSKEALRFFQLGQLVAQDSCGVTDSMLWVNMAWAYAYLGDRPKMDHAVTAAEDAFGAADLDQAASWVRFFGETDLHAVTGAALTSLPDPQDQEMERAIELVTTTVRLRGPEMARSRTFEHISLAVAHLRIGAHDEGIAYGHQAIDGAASVRSVRTIDRLEPLRVEAAAQPLRVGADDLAQRITELQPAV</sequence>
<proteinExistence type="predicted"/>
<dbReference type="InterPro" id="IPR011990">
    <property type="entry name" value="TPR-like_helical_dom_sf"/>
</dbReference>
<dbReference type="SUPFAM" id="SSF48452">
    <property type="entry name" value="TPR-like"/>
    <property type="match status" value="1"/>
</dbReference>
<dbReference type="Gene3D" id="1.10.260.40">
    <property type="entry name" value="lambda repressor-like DNA-binding domains"/>
    <property type="match status" value="1"/>
</dbReference>